<keyword evidence="6" id="KW-1185">Reference proteome</keyword>
<dbReference type="PROSITE" id="PS00018">
    <property type="entry name" value="EF_HAND_1"/>
    <property type="match status" value="1"/>
</dbReference>
<dbReference type="PANTHER" id="PTHR23049">
    <property type="entry name" value="MYOSIN REGULATORY LIGHT CHAIN 2"/>
    <property type="match status" value="1"/>
</dbReference>
<feature type="compositionally biased region" description="Low complexity" evidence="3">
    <location>
        <begin position="9"/>
        <end position="25"/>
    </location>
</feature>
<reference evidence="5" key="1">
    <citation type="submission" date="2017-12" db="EMBL/GenBank/DDBJ databases">
        <title>Gene loss provides genomic basis for host adaptation in cereal stripe rust fungi.</title>
        <authorList>
            <person name="Xia C."/>
        </authorList>
    </citation>
    <scope>NUCLEOTIDE SEQUENCE [LARGE SCALE GENOMIC DNA]</scope>
    <source>
        <strain evidence="5">93-210</strain>
    </source>
</reference>
<sequence length="242" mass="27078">MSSSSLGMGRPSHGQGSSSQPRQSSAAVYNMFDPKQVQTFKEAFSMIDQDSDGWITEADLKTMLTSLGQAPTPKLLTSLLSSRPSTFPPAKPDSMDYNQGLNFTTFLTMMSEKLLELNPESELIEAFECFDEDDKGTTDGKELREWLVLLVIKCRKRRSVYRPILYPPPPKVWYSCLSIITQIDKLLSPPFADRHVATLFLLFALVKQNLCHSRNNLSDVSLLQTSVNDLVTGEDSILDSDE</sequence>
<feature type="domain" description="EF-hand" evidence="4">
    <location>
        <begin position="118"/>
        <end position="153"/>
    </location>
</feature>
<evidence type="ECO:0000256" key="2">
    <source>
        <dbReference type="ARBA" id="ARBA00022837"/>
    </source>
</evidence>
<dbReference type="VEuPathDB" id="FungiDB:PSHT_14184"/>
<dbReference type="InterPro" id="IPR002048">
    <property type="entry name" value="EF_hand_dom"/>
</dbReference>
<accession>A0A2S4UCC5</accession>
<dbReference type="VEuPathDB" id="FungiDB:PSTT_16559"/>
<dbReference type="InterPro" id="IPR018247">
    <property type="entry name" value="EF_Hand_1_Ca_BS"/>
</dbReference>
<dbReference type="GO" id="GO:0005509">
    <property type="term" value="F:calcium ion binding"/>
    <property type="evidence" value="ECO:0007669"/>
    <property type="project" value="InterPro"/>
</dbReference>
<evidence type="ECO:0000313" key="5">
    <source>
        <dbReference type="EMBL" id="POV94927.1"/>
    </source>
</evidence>
<protein>
    <recommendedName>
        <fullName evidence="4">EF-hand domain-containing protein</fullName>
    </recommendedName>
</protein>
<dbReference type="SMART" id="SM00054">
    <property type="entry name" value="EFh"/>
    <property type="match status" value="2"/>
</dbReference>
<dbReference type="FunFam" id="1.10.238.10:FF:000001">
    <property type="entry name" value="Calmodulin 1"/>
    <property type="match status" value="1"/>
</dbReference>
<evidence type="ECO:0000259" key="4">
    <source>
        <dbReference type="PROSITE" id="PS50222"/>
    </source>
</evidence>
<dbReference type="Pfam" id="PF13405">
    <property type="entry name" value="EF-hand_6"/>
    <property type="match status" value="1"/>
</dbReference>
<keyword evidence="2" id="KW-0106">Calcium</keyword>
<dbReference type="SUPFAM" id="SSF47473">
    <property type="entry name" value="EF-hand"/>
    <property type="match status" value="1"/>
</dbReference>
<proteinExistence type="predicted"/>
<evidence type="ECO:0000256" key="1">
    <source>
        <dbReference type="ARBA" id="ARBA00022737"/>
    </source>
</evidence>
<evidence type="ECO:0000256" key="3">
    <source>
        <dbReference type="SAM" id="MobiDB-lite"/>
    </source>
</evidence>
<name>A0A2S4UCC5_9BASI</name>
<feature type="domain" description="EF-hand" evidence="4">
    <location>
        <begin position="35"/>
        <end position="70"/>
    </location>
</feature>
<dbReference type="Gene3D" id="1.10.238.10">
    <property type="entry name" value="EF-hand"/>
    <property type="match status" value="2"/>
</dbReference>
<gene>
    <name evidence="5" type="ORF">PSTT_16559</name>
</gene>
<dbReference type="PROSITE" id="PS50222">
    <property type="entry name" value="EF_HAND_2"/>
    <property type="match status" value="2"/>
</dbReference>
<evidence type="ECO:0000313" key="6">
    <source>
        <dbReference type="Proteomes" id="UP000239156"/>
    </source>
</evidence>
<dbReference type="InterPro" id="IPR011992">
    <property type="entry name" value="EF-hand-dom_pair"/>
</dbReference>
<keyword evidence="1" id="KW-0677">Repeat</keyword>
<organism evidence="5 6">
    <name type="scientific">Puccinia striiformis</name>
    <dbReference type="NCBI Taxonomy" id="27350"/>
    <lineage>
        <taxon>Eukaryota</taxon>
        <taxon>Fungi</taxon>
        <taxon>Dikarya</taxon>
        <taxon>Basidiomycota</taxon>
        <taxon>Pucciniomycotina</taxon>
        <taxon>Pucciniomycetes</taxon>
        <taxon>Pucciniales</taxon>
        <taxon>Pucciniaceae</taxon>
        <taxon>Puccinia</taxon>
    </lineage>
</organism>
<dbReference type="Proteomes" id="UP000239156">
    <property type="component" value="Unassembled WGS sequence"/>
</dbReference>
<dbReference type="InterPro" id="IPR050403">
    <property type="entry name" value="Myosin_RLC"/>
</dbReference>
<feature type="region of interest" description="Disordered" evidence="3">
    <location>
        <begin position="1"/>
        <end position="28"/>
    </location>
</feature>
<dbReference type="AlphaFoldDB" id="A0A2S4UCC5"/>
<dbReference type="EMBL" id="PKSL01000379">
    <property type="protein sequence ID" value="POV94927.1"/>
    <property type="molecule type" value="Genomic_DNA"/>
</dbReference>
<comment type="caution">
    <text evidence="5">The sequence shown here is derived from an EMBL/GenBank/DDBJ whole genome shotgun (WGS) entry which is preliminary data.</text>
</comment>